<evidence type="ECO:0000313" key="1">
    <source>
        <dbReference type="EMBL" id="RGM07799.1"/>
    </source>
</evidence>
<dbReference type="RefSeq" id="WP_117621174.1">
    <property type="nucleotide sequence ID" value="NZ_QRQF01000003.1"/>
</dbReference>
<dbReference type="AlphaFoldDB" id="A0A3E4UFH8"/>
<dbReference type="Proteomes" id="UP000261257">
    <property type="component" value="Unassembled WGS sequence"/>
</dbReference>
<evidence type="ECO:0000313" key="2">
    <source>
        <dbReference type="Proteomes" id="UP000261257"/>
    </source>
</evidence>
<dbReference type="EMBL" id="QSSQ01000002">
    <property type="protein sequence ID" value="RGM07799.1"/>
    <property type="molecule type" value="Genomic_DNA"/>
</dbReference>
<sequence>MRMCLNCSKNLEKDEAALCKKMLGKKTKQYLCLSCLGEYLNTDPEILLEKIEQFKEEGCTLFL</sequence>
<gene>
    <name evidence="1" type="ORF">DXC39_04805</name>
</gene>
<accession>A0A3E4UFH8</accession>
<name>A0A3E4UFH8_9FIRM</name>
<reference evidence="1 2" key="1">
    <citation type="submission" date="2018-08" db="EMBL/GenBank/DDBJ databases">
        <title>A genome reference for cultivated species of the human gut microbiota.</title>
        <authorList>
            <person name="Zou Y."/>
            <person name="Xue W."/>
            <person name="Luo G."/>
        </authorList>
    </citation>
    <scope>NUCLEOTIDE SEQUENCE [LARGE SCALE GENOMIC DNA]</scope>
    <source>
        <strain evidence="1 2">TF05-11AC</strain>
    </source>
</reference>
<proteinExistence type="predicted"/>
<organism evidence="1 2">
    <name type="scientific">Hungatella hathewayi</name>
    <dbReference type="NCBI Taxonomy" id="154046"/>
    <lineage>
        <taxon>Bacteria</taxon>
        <taxon>Bacillati</taxon>
        <taxon>Bacillota</taxon>
        <taxon>Clostridia</taxon>
        <taxon>Lachnospirales</taxon>
        <taxon>Lachnospiraceae</taxon>
        <taxon>Hungatella</taxon>
    </lineage>
</organism>
<protein>
    <submittedName>
        <fullName evidence="1">Uncharacterized protein</fullName>
    </submittedName>
</protein>
<comment type="caution">
    <text evidence="1">The sequence shown here is derived from an EMBL/GenBank/DDBJ whole genome shotgun (WGS) entry which is preliminary data.</text>
</comment>